<dbReference type="RefSeq" id="WP_145178892.1">
    <property type="nucleotide sequence ID" value="NZ_CP037422.1"/>
</dbReference>
<evidence type="ECO:0000313" key="2">
    <source>
        <dbReference type="Proteomes" id="UP000318384"/>
    </source>
</evidence>
<organism evidence="1 2">
    <name type="scientific">Gimesia aquarii</name>
    <dbReference type="NCBI Taxonomy" id="2527964"/>
    <lineage>
        <taxon>Bacteria</taxon>
        <taxon>Pseudomonadati</taxon>
        <taxon>Planctomycetota</taxon>
        <taxon>Planctomycetia</taxon>
        <taxon>Planctomycetales</taxon>
        <taxon>Planctomycetaceae</taxon>
        <taxon>Gimesia</taxon>
    </lineage>
</organism>
<dbReference type="AlphaFoldDB" id="A0A517X0L5"/>
<sequence length="116" mass="13203">MIASICFAIDPDDKSAALEDRQRKIAILSFGAGSAIVLHPLVRCPREKPEGDSEAEILDEQNKPVDIEEKREGWRKGVRPKSVPKALRSRIRFREVRVFRGYTNSSFIREINLTIP</sequence>
<proteinExistence type="predicted"/>
<accession>A0A517X0L5</accession>
<gene>
    <name evidence="1" type="ORF">V202x_44570</name>
</gene>
<name>A0A517X0L5_9PLAN</name>
<keyword evidence="2" id="KW-1185">Reference proteome</keyword>
<dbReference type="EMBL" id="CP037422">
    <property type="protein sequence ID" value="QDU11041.1"/>
    <property type="molecule type" value="Genomic_DNA"/>
</dbReference>
<evidence type="ECO:0000313" key="1">
    <source>
        <dbReference type="EMBL" id="QDU11041.1"/>
    </source>
</evidence>
<dbReference type="Proteomes" id="UP000318384">
    <property type="component" value="Chromosome"/>
</dbReference>
<reference evidence="1 2" key="1">
    <citation type="submission" date="2019-03" db="EMBL/GenBank/DDBJ databases">
        <title>Deep-cultivation of Planctomycetes and their phenomic and genomic characterization uncovers novel biology.</title>
        <authorList>
            <person name="Wiegand S."/>
            <person name="Jogler M."/>
            <person name="Boedeker C."/>
            <person name="Pinto D."/>
            <person name="Vollmers J."/>
            <person name="Rivas-Marin E."/>
            <person name="Kohn T."/>
            <person name="Peeters S.H."/>
            <person name="Heuer A."/>
            <person name="Rast P."/>
            <person name="Oberbeckmann S."/>
            <person name="Bunk B."/>
            <person name="Jeske O."/>
            <person name="Meyerdierks A."/>
            <person name="Storesund J.E."/>
            <person name="Kallscheuer N."/>
            <person name="Luecker S."/>
            <person name="Lage O.M."/>
            <person name="Pohl T."/>
            <person name="Merkel B.J."/>
            <person name="Hornburger P."/>
            <person name="Mueller R.-W."/>
            <person name="Bruemmer F."/>
            <person name="Labrenz M."/>
            <person name="Spormann A.M."/>
            <person name="Op den Camp H."/>
            <person name="Overmann J."/>
            <person name="Amann R."/>
            <person name="Jetten M.S.M."/>
            <person name="Mascher T."/>
            <person name="Medema M.H."/>
            <person name="Devos D.P."/>
            <person name="Kaster A.-K."/>
            <person name="Ovreas L."/>
            <person name="Rohde M."/>
            <person name="Galperin M.Y."/>
            <person name="Jogler C."/>
        </authorList>
    </citation>
    <scope>NUCLEOTIDE SEQUENCE [LARGE SCALE GENOMIC DNA]</scope>
    <source>
        <strain evidence="1 2">V202</strain>
    </source>
</reference>
<protein>
    <submittedName>
        <fullName evidence="1">Uncharacterized protein</fullName>
    </submittedName>
</protein>